<evidence type="ECO:0000256" key="3">
    <source>
        <dbReference type="ARBA" id="ARBA00022741"/>
    </source>
</evidence>
<keyword evidence="3" id="KW-0547">Nucleotide-binding</keyword>
<dbReference type="Proteomes" id="UP000509568">
    <property type="component" value="Chromosome"/>
</dbReference>
<evidence type="ECO:0000259" key="6">
    <source>
        <dbReference type="Pfam" id="PF01761"/>
    </source>
</evidence>
<dbReference type="GO" id="GO:0046872">
    <property type="term" value="F:metal ion binding"/>
    <property type="evidence" value="ECO:0007669"/>
    <property type="project" value="UniProtKB-KW"/>
</dbReference>
<reference evidence="8 9" key="1">
    <citation type="submission" date="2020-06" db="EMBL/GenBank/DDBJ databases">
        <title>Pseudomonas eucalypticola sp. nov., an endophyte of Eucalyptus dunnii leaves with biocontrol ability of eucalyptus leaf blight.</title>
        <authorList>
            <person name="Liu Y."/>
            <person name="Song Z."/>
            <person name="Zeng H."/>
            <person name="Lu M."/>
            <person name="Wang X."/>
            <person name="Lian X."/>
            <person name="Zhang Q."/>
        </authorList>
    </citation>
    <scope>NUCLEOTIDE SEQUENCE [LARGE SCALE GENOMIC DNA]</scope>
    <source>
        <strain evidence="8 9">NP-1</strain>
    </source>
</reference>
<dbReference type="GO" id="GO:0017000">
    <property type="term" value="P:antibiotic biosynthetic process"/>
    <property type="evidence" value="ECO:0007669"/>
    <property type="project" value="InterPro"/>
</dbReference>
<dbReference type="SUPFAM" id="SSF56796">
    <property type="entry name" value="Dehydroquinate synthase-like"/>
    <property type="match status" value="1"/>
</dbReference>
<dbReference type="InterPro" id="IPR030960">
    <property type="entry name" value="DHQS/DOIS_N"/>
</dbReference>
<gene>
    <name evidence="8" type="ORF">HWQ56_09190</name>
</gene>
<name>A0A7D5HMR6_9PSED</name>
<dbReference type="CDD" id="cd08199">
    <property type="entry name" value="EEVS"/>
    <property type="match status" value="1"/>
</dbReference>
<keyword evidence="4" id="KW-0520">NAD</keyword>
<dbReference type="Pfam" id="PF01761">
    <property type="entry name" value="DHQ_synthase"/>
    <property type="match status" value="1"/>
</dbReference>
<evidence type="ECO:0000259" key="7">
    <source>
        <dbReference type="Pfam" id="PF24621"/>
    </source>
</evidence>
<dbReference type="InterPro" id="IPR050071">
    <property type="entry name" value="Dehydroquinate_synthase"/>
</dbReference>
<dbReference type="AlphaFoldDB" id="A0A7D5HMR6"/>
<evidence type="ECO:0000256" key="4">
    <source>
        <dbReference type="ARBA" id="ARBA00023027"/>
    </source>
</evidence>
<dbReference type="PANTHER" id="PTHR43622:SF3">
    <property type="entry name" value="2-EPI-5-EPI-VALIOLONE SYNTHASE"/>
    <property type="match status" value="1"/>
</dbReference>
<comment type="cofactor">
    <cofactor evidence="1">
        <name>NAD(+)</name>
        <dbReference type="ChEBI" id="CHEBI:57540"/>
    </cofactor>
</comment>
<dbReference type="Pfam" id="PF24621">
    <property type="entry name" value="DHQS_C"/>
    <property type="match status" value="1"/>
</dbReference>
<evidence type="ECO:0000313" key="9">
    <source>
        <dbReference type="Proteomes" id="UP000509568"/>
    </source>
</evidence>
<keyword evidence="2" id="KW-0479">Metal-binding</keyword>
<dbReference type="Gene3D" id="1.20.1090.10">
    <property type="entry name" value="Dehydroquinate synthase-like - alpha domain"/>
    <property type="match status" value="1"/>
</dbReference>
<protein>
    <submittedName>
        <fullName evidence="8">Sedoheptulose 7-phosphate cyclase</fullName>
    </submittedName>
</protein>
<organism evidence="8 9">
    <name type="scientific">Pseudomonas eucalypticola</name>
    <dbReference type="NCBI Taxonomy" id="2599595"/>
    <lineage>
        <taxon>Bacteria</taxon>
        <taxon>Pseudomonadati</taxon>
        <taxon>Pseudomonadota</taxon>
        <taxon>Gammaproteobacteria</taxon>
        <taxon>Pseudomonadales</taxon>
        <taxon>Pseudomonadaceae</taxon>
        <taxon>Pseudomonas</taxon>
    </lineage>
</organism>
<feature type="domain" description="3-dehydroquinate synthase C-terminal" evidence="7">
    <location>
        <begin position="208"/>
        <end position="346"/>
    </location>
</feature>
<evidence type="ECO:0000256" key="2">
    <source>
        <dbReference type="ARBA" id="ARBA00022723"/>
    </source>
</evidence>
<accession>A0A7D5HMR6</accession>
<dbReference type="GO" id="GO:0000166">
    <property type="term" value="F:nucleotide binding"/>
    <property type="evidence" value="ECO:0007669"/>
    <property type="project" value="UniProtKB-KW"/>
</dbReference>
<evidence type="ECO:0000256" key="1">
    <source>
        <dbReference type="ARBA" id="ARBA00001911"/>
    </source>
</evidence>
<keyword evidence="5" id="KW-0456">Lyase</keyword>
<dbReference type="InterPro" id="IPR035872">
    <property type="entry name" value="EEVS-like"/>
</dbReference>
<dbReference type="RefSeq" id="WP_176570261.1">
    <property type="nucleotide sequence ID" value="NZ_CP056030.1"/>
</dbReference>
<evidence type="ECO:0000256" key="5">
    <source>
        <dbReference type="ARBA" id="ARBA00023239"/>
    </source>
</evidence>
<sequence length="400" mass="43606">MNTITAPLSSAEATLPARRPAAWHVDASQPVHFSVRIAHGLLEPANPLLAQQCGGTRHTPQRRLVVVDRNVDALYGEALRRYFDHWRIQATWQVLDIDESHKTLEHALVIVQAMERMGLLRRHETVVAIGGGVLTDLVGFACSLYRRGVPYLRVPTTLMGQIDAGIGIKTGVNQGGHKNRLGSYFAPAGVLIDPGFLASLDQRHLNNGVAEIIKMALIDDEQLFHALENTVGHMAPGAWAAPGGPLAAVMERAINGMLAHLIPNLWEQELSRSVDFGHTFSPALELHAKPVLLHGEAVAVDMALSLGLATGRGYLSQDEGVRALRLIERCGLPIQNPVFNLALLQQALAQAVQHRDGQQRLPLPGPLGHCVFVNDLRPEELANALAWLTHYRASTERLSA</sequence>
<dbReference type="InterPro" id="IPR056179">
    <property type="entry name" value="DHQS_C"/>
</dbReference>
<dbReference type="Gene3D" id="3.40.50.1970">
    <property type="match status" value="1"/>
</dbReference>
<dbReference type="KEGG" id="pez:HWQ56_09190"/>
<evidence type="ECO:0000313" key="8">
    <source>
        <dbReference type="EMBL" id="QKZ03948.1"/>
    </source>
</evidence>
<dbReference type="EMBL" id="CP056030">
    <property type="protein sequence ID" value="QKZ03948.1"/>
    <property type="molecule type" value="Genomic_DNA"/>
</dbReference>
<dbReference type="PANTHER" id="PTHR43622">
    <property type="entry name" value="3-DEHYDROQUINATE SYNTHASE"/>
    <property type="match status" value="1"/>
</dbReference>
<feature type="domain" description="3-dehydroquinate synthase N-terminal" evidence="6">
    <location>
        <begin position="96"/>
        <end position="206"/>
    </location>
</feature>
<dbReference type="GO" id="GO:0003856">
    <property type="term" value="F:3-dehydroquinate synthase activity"/>
    <property type="evidence" value="ECO:0007669"/>
    <property type="project" value="TreeGrafter"/>
</dbReference>
<proteinExistence type="predicted"/>
<keyword evidence="9" id="KW-1185">Reference proteome</keyword>